<evidence type="ECO:0000313" key="2">
    <source>
        <dbReference type="EMBL" id="KAF2006905.1"/>
    </source>
</evidence>
<keyword evidence="1" id="KW-1133">Transmembrane helix</keyword>
<feature type="transmembrane region" description="Helical" evidence="1">
    <location>
        <begin position="182"/>
        <end position="204"/>
    </location>
</feature>
<keyword evidence="1" id="KW-0812">Transmembrane</keyword>
<protein>
    <submittedName>
        <fullName evidence="2">Uncharacterized protein</fullName>
    </submittedName>
</protein>
<feature type="transmembrane region" description="Helical" evidence="1">
    <location>
        <begin position="211"/>
        <end position="233"/>
    </location>
</feature>
<gene>
    <name evidence="2" type="ORF">P154DRAFT_615012</name>
</gene>
<accession>A0A6A5X2B9</accession>
<feature type="transmembrane region" description="Helical" evidence="1">
    <location>
        <begin position="239"/>
        <end position="259"/>
    </location>
</feature>
<dbReference type="EMBL" id="ML977558">
    <property type="protein sequence ID" value="KAF2006905.1"/>
    <property type="molecule type" value="Genomic_DNA"/>
</dbReference>
<organism evidence="2 3">
    <name type="scientific">Amniculicola lignicola CBS 123094</name>
    <dbReference type="NCBI Taxonomy" id="1392246"/>
    <lineage>
        <taxon>Eukaryota</taxon>
        <taxon>Fungi</taxon>
        <taxon>Dikarya</taxon>
        <taxon>Ascomycota</taxon>
        <taxon>Pezizomycotina</taxon>
        <taxon>Dothideomycetes</taxon>
        <taxon>Pleosporomycetidae</taxon>
        <taxon>Pleosporales</taxon>
        <taxon>Amniculicolaceae</taxon>
        <taxon>Amniculicola</taxon>
    </lineage>
</organism>
<name>A0A6A5X2B9_9PLEO</name>
<dbReference type="OrthoDB" id="5363676at2759"/>
<keyword evidence="3" id="KW-1185">Reference proteome</keyword>
<keyword evidence="1" id="KW-0472">Membrane</keyword>
<dbReference type="Proteomes" id="UP000799779">
    <property type="component" value="Unassembled WGS sequence"/>
</dbReference>
<evidence type="ECO:0000256" key="1">
    <source>
        <dbReference type="SAM" id="Phobius"/>
    </source>
</evidence>
<sequence>MDEVEKQLRRRKNAFLDRIEAKINNYIISTRKNCIAVVERNSDGSVCCTWDFDDDIDDLCKHVYLFMRKKRSSSGRVHDSALTDPIIKIVTEEYQDFYASESENITKGVLVALAEDEVKLQDFVDRLSNIAVGTLKSTARSLVVQSVKRQIKESVEQGALLSVGQQIGHLATTVAGSQVAGVVAHILVKLLAVHISSIVAHILASSALQHILVVLLKKFVIAAVISAVSNFLIAHFGAALAGASIMWVVIPIIAGFMAYEIHHFPKELGEKVSASVRSELEGRFDNMNETILENIFDSILRSNDLVKDIADDEEFRDAMRKLGKEVEPGLEKFSFLKK</sequence>
<proteinExistence type="predicted"/>
<dbReference type="AlphaFoldDB" id="A0A6A5X2B9"/>
<reference evidence="2" key="1">
    <citation type="journal article" date="2020" name="Stud. Mycol.">
        <title>101 Dothideomycetes genomes: a test case for predicting lifestyles and emergence of pathogens.</title>
        <authorList>
            <person name="Haridas S."/>
            <person name="Albert R."/>
            <person name="Binder M."/>
            <person name="Bloem J."/>
            <person name="Labutti K."/>
            <person name="Salamov A."/>
            <person name="Andreopoulos B."/>
            <person name="Baker S."/>
            <person name="Barry K."/>
            <person name="Bills G."/>
            <person name="Bluhm B."/>
            <person name="Cannon C."/>
            <person name="Castanera R."/>
            <person name="Culley D."/>
            <person name="Daum C."/>
            <person name="Ezra D."/>
            <person name="Gonzalez J."/>
            <person name="Henrissat B."/>
            <person name="Kuo A."/>
            <person name="Liang C."/>
            <person name="Lipzen A."/>
            <person name="Lutzoni F."/>
            <person name="Magnuson J."/>
            <person name="Mondo S."/>
            <person name="Nolan M."/>
            <person name="Ohm R."/>
            <person name="Pangilinan J."/>
            <person name="Park H.-J."/>
            <person name="Ramirez L."/>
            <person name="Alfaro M."/>
            <person name="Sun H."/>
            <person name="Tritt A."/>
            <person name="Yoshinaga Y."/>
            <person name="Zwiers L.-H."/>
            <person name="Turgeon B."/>
            <person name="Goodwin S."/>
            <person name="Spatafora J."/>
            <person name="Crous P."/>
            <person name="Grigoriev I."/>
        </authorList>
    </citation>
    <scope>NUCLEOTIDE SEQUENCE</scope>
    <source>
        <strain evidence="2">CBS 123094</strain>
    </source>
</reference>
<evidence type="ECO:0000313" key="3">
    <source>
        <dbReference type="Proteomes" id="UP000799779"/>
    </source>
</evidence>